<accession>A0AAN8YAG5</accession>
<dbReference type="EMBL" id="JBANQN010000008">
    <property type="protein sequence ID" value="KAK6782428.1"/>
    <property type="molecule type" value="Genomic_DNA"/>
</dbReference>
<organism evidence="1 2">
    <name type="scientific">Solanum bulbocastanum</name>
    <name type="common">Wild potato</name>
    <dbReference type="NCBI Taxonomy" id="147425"/>
    <lineage>
        <taxon>Eukaryota</taxon>
        <taxon>Viridiplantae</taxon>
        <taxon>Streptophyta</taxon>
        <taxon>Embryophyta</taxon>
        <taxon>Tracheophyta</taxon>
        <taxon>Spermatophyta</taxon>
        <taxon>Magnoliopsida</taxon>
        <taxon>eudicotyledons</taxon>
        <taxon>Gunneridae</taxon>
        <taxon>Pentapetalae</taxon>
        <taxon>asterids</taxon>
        <taxon>lamiids</taxon>
        <taxon>Solanales</taxon>
        <taxon>Solanaceae</taxon>
        <taxon>Solanoideae</taxon>
        <taxon>Solaneae</taxon>
        <taxon>Solanum</taxon>
    </lineage>
</organism>
<dbReference type="AlphaFoldDB" id="A0AAN8YAG5"/>
<evidence type="ECO:0000313" key="1">
    <source>
        <dbReference type="EMBL" id="KAK6782428.1"/>
    </source>
</evidence>
<reference evidence="1 2" key="1">
    <citation type="submission" date="2024-02" db="EMBL/GenBank/DDBJ databases">
        <title>de novo genome assembly of Solanum bulbocastanum strain 11H21.</title>
        <authorList>
            <person name="Hosaka A.J."/>
        </authorList>
    </citation>
    <scope>NUCLEOTIDE SEQUENCE [LARGE SCALE GENOMIC DNA]</scope>
    <source>
        <tissue evidence="1">Young leaves</tissue>
    </source>
</reference>
<keyword evidence="2" id="KW-1185">Reference proteome</keyword>
<dbReference type="Proteomes" id="UP001371456">
    <property type="component" value="Unassembled WGS sequence"/>
</dbReference>
<comment type="caution">
    <text evidence="1">The sequence shown here is derived from an EMBL/GenBank/DDBJ whole genome shotgun (WGS) entry which is preliminary data.</text>
</comment>
<dbReference type="PANTHER" id="PTHR33116">
    <property type="entry name" value="REVERSE TRANSCRIPTASE ZINC-BINDING DOMAIN-CONTAINING PROTEIN-RELATED-RELATED"/>
    <property type="match status" value="1"/>
</dbReference>
<name>A0AAN8YAG5_SOLBU</name>
<gene>
    <name evidence="1" type="ORF">RDI58_020224</name>
</gene>
<proteinExistence type="predicted"/>
<sequence length="127" mass="14133">MFALESTTKNSKSSSRGTALTRCARIAPSPLALELLTVLTKATLNSIPSHVMQYIKLPAKITNTINKVHRDFMWGTTAEKRKIQLLSWDSITNTKAMGGLGLQKSELKNRVIISSLAWRAMQKPHKL</sequence>
<evidence type="ECO:0000313" key="2">
    <source>
        <dbReference type="Proteomes" id="UP001371456"/>
    </source>
</evidence>
<protein>
    <submittedName>
        <fullName evidence="1">Uncharacterized protein</fullName>
    </submittedName>
</protein>
<dbReference type="PANTHER" id="PTHR33116:SF70">
    <property type="entry name" value="NON-LTR RETROELEMENT REVERSE TRANSCRIPTASE-LIKE PROTEIN"/>
    <property type="match status" value="1"/>
</dbReference>